<dbReference type="EC" id="5.6.2.3" evidence="1"/>
<evidence type="ECO:0000313" key="5">
    <source>
        <dbReference type="EMBL" id="KAJ4499122.1"/>
    </source>
</evidence>
<dbReference type="EMBL" id="JANVFT010000012">
    <property type="protein sequence ID" value="KAJ4499122.1"/>
    <property type="molecule type" value="Genomic_DNA"/>
</dbReference>
<dbReference type="PANTHER" id="PTHR47642">
    <property type="entry name" value="ATP-DEPENDENT DNA HELICASE"/>
    <property type="match status" value="1"/>
</dbReference>
<dbReference type="PANTHER" id="PTHR47642:SF5">
    <property type="entry name" value="ATP-DEPENDENT DNA HELICASE"/>
    <property type="match status" value="1"/>
</dbReference>
<comment type="catalytic activity">
    <reaction evidence="1">
        <text>ATP + H2O = ADP + phosphate + H(+)</text>
        <dbReference type="Rhea" id="RHEA:13065"/>
        <dbReference type="ChEBI" id="CHEBI:15377"/>
        <dbReference type="ChEBI" id="CHEBI:15378"/>
        <dbReference type="ChEBI" id="CHEBI:30616"/>
        <dbReference type="ChEBI" id="CHEBI:43474"/>
        <dbReference type="ChEBI" id="CHEBI:456216"/>
        <dbReference type="EC" id="5.6.2.3"/>
    </reaction>
</comment>
<dbReference type="Gene3D" id="3.40.970.10">
    <property type="entry name" value="Ribonuclease H1, N-terminal domain"/>
    <property type="match status" value="1"/>
</dbReference>
<accession>A0ABQ8VU69</accession>
<name>A0ABQ8VU69_9AGAR</name>
<comment type="cofactor">
    <cofactor evidence="1">
        <name>Mg(2+)</name>
        <dbReference type="ChEBI" id="CHEBI:18420"/>
    </cofactor>
</comment>
<proteinExistence type="inferred from homology"/>
<comment type="caution">
    <text evidence="5">The sequence shown here is derived from an EMBL/GenBank/DDBJ whole genome shotgun (WGS) entry which is preliminary data.</text>
</comment>
<reference evidence="5" key="1">
    <citation type="submission" date="2022-08" db="EMBL/GenBank/DDBJ databases">
        <title>A Global Phylogenomic Analysis of the Shiitake Genus Lentinula.</title>
        <authorList>
            <consortium name="DOE Joint Genome Institute"/>
            <person name="Sierra-Patev S."/>
            <person name="Min B."/>
            <person name="Naranjo-Ortiz M."/>
            <person name="Looney B."/>
            <person name="Konkel Z."/>
            <person name="Slot J.C."/>
            <person name="Sakamoto Y."/>
            <person name="Steenwyk J.L."/>
            <person name="Rokas A."/>
            <person name="Carro J."/>
            <person name="Camarero S."/>
            <person name="Ferreira P."/>
            <person name="Molpeceres G."/>
            <person name="Ruiz-Duenas F.J."/>
            <person name="Serrano A."/>
            <person name="Henrissat B."/>
            <person name="Drula E."/>
            <person name="Hughes K.W."/>
            <person name="Mata J.L."/>
            <person name="Ishikawa N.K."/>
            <person name="Vargas-Isla R."/>
            <person name="Ushijima S."/>
            <person name="Smith C.A."/>
            <person name="Ahrendt S."/>
            <person name="Andreopoulos W."/>
            <person name="He G."/>
            <person name="Labutti K."/>
            <person name="Lipzen A."/>
            <person name="Ng V."/>
            <person name="Riley R."/>
            <person name="Sandor L."/>
            <person name="Barry K."/>
            <person name="Martinez A.T."/>
            <person name="Xiao Y."/>
            <person name="Gibbons J.G."/>
            <person name="Terashima K."/>
            <person name="Grigoriev I.V."/>
            <person name="Hibbett D.S."/>
        </authorList>
    </citation>
    <scope>NUCLEOTIDE SEQUENCE</scope>
    <source>
        <strain evidence="5">RHP3577 ss4</strain>
    </source>
</reference>
<dbReference type="Pfam" id="PF05970">
    <property type="entry name" value="PIF1"/>
    <property type="match status" value="1"/>
</dbReference>
<keyword evidence="1" id="KW-0067">ATP-binding</keyword>
<comment type="similarity">
    <text evidence="1">Belongs to the helicase family.</text>
</comment>
<feature type="domain" description="DNA helicase Pif1-like DEAD-box helicase" evidence="4">
    <location>
        <begin position="110"/>
        <end position="214"/>
    </location>
</feature>
<organism evidence="5 6">
    <name type="scientific">Lentinula lateritia</name>
    <dbReference type="NCBI Taxonomy" id="40482"/>
    <lineage>
        <taxon>Eukaryota</taxon>
        <taxon>Fungi</taxon>
        <taxon>Dikarya</taxon>
        <taxon>Basidiomycota</taxon>
        <taxon>Agaricomycotina</taxon>
        <taxon>Agaricomycetes</taxon>
        <taxon>Agaricomycetidae</taxon>
        <taxon>Agaricales</taxon>
        <taxon>Marasmiineae</taxon>
        <taxon>Omphalotaceae</taxon>
        <taxon>Lentinula</taxon>
    </lineage>
</organism>
<evidence type="ECO:0000256" key="1">
    <source>
        <dbReference type="RuleBase" id="RU363044"/>
    </source>
</evidence>
<keyword evidence="1" id="KW-0233">DNA recombination</keyword>
<dbReference type="InterPro" id="IPR011320">
    <property type="entry name" value="RNase_H1_N"/>
</dbReference>
<keyword evidence="1" id="KW-0347">Helicase</keyword>
<sequence length="223" mass="24519">MPKASKKSYYAVCIGREGPKIYNSWDECKQNTSRYPGAKHRGFSTYQDAQDWLASAMSLSSNLGRKPSADSDSEVEVQMPPTPISDDSDIEIIDTPPLGATGSSPTEIVLSPEQKKVLKKVEKGENVFFTGSAGTGKSVLLREIIRYFRSTNKKVAITASTAVNIAGSTIHSWAGIGLGEEPTKTYVGKFRGQKKLRSVWDRWRNVHALIVDESEDTLSRACQ</sequence>
<keyword evidence="6" id="KW-1185">Reference proteome</keyword>
<feature type="domain" description="Ribonuclease H1 N-terminal" evidence="3">
    <location>
        <begin position="9"/>
        <end position="52"/>
    </location>
</feature>
<dbReference type="Pfam" id="PF01693">
    <property type="entry name" value="Cauli_VI"/>
    <property type="match status" value="1"/>
</dbReference>
<evidence type="ECO:0000259" key="4">
    <source>
        <dbReference type="Pfam" id="PF05970"/>
    </source>
</evidence>
<feature type="region of interest" description="Disordered" evidence="2">
    <location>
        <begin position="63"/>
        <end position="90"/>
    </location>
</feature>
<evidence type="ECO:0000313" key="6">
    <source>
        <dbReference type="Proteomes" id="UP001150217"/>
    </source>
</evidence>
<gene>
    <name evidence="5" type="ORF">C8R41DRAFT_85547</name>
</gene>
<dbReference type="SUPFAM" id="SSF55658">
    <property type="entry name" value="L9 N-domain-like"/>
    <property type="match status" value="1"/>
</dbReference>
<protein>
    <recommendedName>
        <fullName evidence="1">ATP-dependent DNA helicase</fullName>
        <ecNumber evidence="1">5.6.2.3</ecNumber>
    </recommendedName>
</protein>
<keyword evidence="1" id="KW-0547">Nucleotide-binding</keyword>
<dbReference type="InterPro" id="IPR051055">
    <property type="entry name" value="PIF1_helicase"/>
</dbReference>
<dbReference type="InterPro" id="IPR027417">
    <property type="entry name" value="P-loop_NTPase"/>
</dbReference>
<evidence type="ECO:0000259" key="3">
    <source>
        <dbReference type="Pfam" id="PF01693"/>
    </source>
</evidence>
<evidence type="ECO:0000256" key="2">
    <source>
        <dbReference type="SAM" id="MobiDB-lite"/>
    </source>
</evidence>
<dbReference type="InterPro" id="IPR037056">
    <property type="entry name" value="RNase_H1_N_sf"/>
</dbReference>
<dbReference type="InterPro" id="IPR009027">
    <property type="entry name" value="Ribosomal_bL9/RNase_H1_N"/>
</dbReference>
<dbReference type="Gene3D" id="3.40.50.300">
    <property type="entry name" value="P-loop containing nucleotide triphosphate hydrolases"/>
    <property type="match status" value="1"/>
</dbReference>
<keyword evidence="1" id="KW-0234">DNA repair</keyword>
<dbReference type="Proteomes" id="UP001150217">
    <property type="component" value="Unassembled WGS sequence"/>
</dbReference>
<keyword evidence="1" id="KW-0378">Hydrolase</keyword>
<dbReference type="InterPro" id="IPR010285">
    <property type="entry name" value="DNA_helicase_pif1-like_DEAD"/>
</dbReference>
<keyword evidence="1" id="KW-0227">DNA damage</keyword>
<dbReference type="SUPFAM" id="SSF52540">
    <property type="entry name" value="P-loop containing nucleoside triphosphate hydrolases"/>
    <property type="match status" value="1"/>
</dbReference>